<dbReference type="InterPro" id="IPR001296">
    <property type="entry name" value="Glyco_trans_1"/>
</dbReference>
<comment type="caution">
    <text evidence="3">The sequence shown here is derived from an EMBL/GenBank/DDBJ whole genome shotgun (WGS) entry which is preliminary data.</text>
</comment>
<dbReference type="AlphaFoldDB" id="A0A0G0KLK2"/>
<dbReference type="PANTHER" id="PTHR46401">
    <property type="entry name" value="GLYCOSYLTRANSFERASE WBBK-RELATED"/>
    <property type="match status" value="1"/>
</dbReference>
<protein>
    <submittedName>
        <fullName evidence="3">Glycosyl transferase, group 1</fullName>
    </submittedName>
</protein>
<sequence>MARLLLITHIYPPAVDGGSKIIAQIGDYLKNHGHQTLVITSNCTSSDDFSLSRHNRLNYGQDAPNIIRLPVFTLFHRPLKLLAKIFPNLTLFSKGPIFKFFPLLSSLKSILSFRPDYIIAGPLPTTIIIYAIFFRRLTKLLLNYSPKLLTIPCFHPQDPDFKVPLLISALNQSDHLWCLTNYEKKYLQTKLNITSPKYYVHGLGVEASFIIKKENIKYPKNPRLLFIANFSAHKRTELLIQAFNLILNKYPHTSLTLLGQKTLYFPQITAFLKKISPQSRKKIKFVFSPTRSLIKKSIDSATCLILPSIHESFGLVFVESLARAKAVVGANTPQTSEVIKTLGGGLTFDSDNLDSLHKTIRKLLDSKSLSQKLATKGYQTVKKYYTWDKIGESLCKKLDI</sequence>
<name>A0A0G0KLK2_9BACT</name>
<dbReference type="SUPFAM" id="SSF53756">
    <property type="entry name" value="UDP-Glycosyltransferase/glycogen phosphorylase"/>
    <property type="match status" value="1"/>
</dbReference>
<gene>
    <name evidence="3" type="ORF">US68_C0009G0019</name>
</gene>
<reference evidence="3 4" key="1">
    <citation type="journal article" date="2015" name="Nature">
        <title>rRNA introns, odd ribosomes, and small enigmatic genomes across a large radiation of phyla.</title>
        <authorList>
            <person name="Brown C.T."/>
            <person name="Hug L.A."/>
            <person name="Thomas B.C."/>
            <person name="Sharon I."/>
            <person name="Castelle C.J."/>
            <person name="Singh A."/>
            <person name="Wilkins M.J."/>
            <person name="Williams K.H."/>
            <person name="Banfield J.F."/>
        </authorList>
    </citation>
    <scope>NUCLEOTIDE SEQUENCE [LARGE SCALE GENOMIC DNA]</scope>
</reference>
<feature type="domain" description="Glycosyl transferase family 1" evidence="2">
    <location>
        <begin position="211"/>
        <end position="379"/>
    </location>
</feature>
<dbReference type="EMBL" id="LBTX01000009">
    <property type="protein sequence ID" value="KKQ50064.1"/>
    <property type="molecule type" value="Genomic_DNA"/>
</dbReference>
<keyword evidence="1 3" id="KW-0808">Transferase</keyword>
<dbReference type="GO" id="GO:0016757">
    <property type="term" value="F:glycosyltransferase activity"/>
    <property type="evidence" value="ECO:0007669"/>
    <property type="project" value="InterPro"/>
</dbReference>
<accession>A0A0G0KLK2</accession>
<organism evidence="3 4">
    <name type="scientific">Candidatus Shapirobacteria bacterium GW2011_GWE1_38_10</name>
    <dbReference type="NCBI Taxonomy" id="1618488"/>
    <lineage>
        <taxon>Bacteria</taxon>
        <taxon>Candidatus Shapironibacteriota</taxon>
    </lineage>
</organism>
<dbReference type="Proteomes" id="UP000034231">
    <property type="component" value="Unassembled WGS sequence"/>
</dbReference>
<proteinExistence type="predicted"/>
<dbReference type="Pfam" id="PF00534">
    <property type="entry name" value="Glycos_transf_1"/>
    <property type="match status" value="1"/>
</dbReference>
<dbReference type="CDD" id="cd03801">
    <property type="entry name" value="GT4_PimA-like"/>
    <property type="match status" value="1"/>
</dbReference>
<evidence type="ECO:0000313" key="3">
    <source>
        <dbReference type="EMBL" id="KKQ50064.1"/>
    </source>
</evidence>
<evidence type="ECO:0000256" key="1">
    <source>
        <dbReference type="ARBA" id="ARBA00022679"/>
    </source>
</evidence>
<evidence type="ECO:0000313" key="4">
    <source>
        <dbReference type="Proteomes" id="UP000034231"/>
    </source>
</evidence>
<dbReference type="GO" id="GO:0009103">
    <property type="term" value="P:lipopolysaccharide biosynthetic process"/>
    <property type="evidence" value="ECO:0007669"/>
    <property type="project" value="TreeGrafter"/>
</dbReference>
<evidence type="ECO:0000259" key="2">
    <source>
        <dbReference type="Pfam" id="PF00534"/>
    </source>
</evidence>
<dbReference type="Gene3D" id="3.40.50.2000">
    <property type="entry name" value="Glycogen Phosphorylase B"/>
    <property type="match status" value="2"/>
</dbReference>
<dbReference type="PANTHER" id="PTHR46401:SF2">
    <property type="entry name" value="GLYCOSYLTRANSFERASE WBBK-RELATED"/>
    <property type="match status" value="1"/>
</dbReference>